<gene>
    <name evidence="13" type="ORF">SAMN05216193_10396</name>
</gene>
<feature type="transmembrane region" description="Helical" evidence="10">
    <location>
        <begin position="410"/>
        <end position="432"/>
    </location>
</feature>
<dbReference type="PROSITE" id="PS51007">
    <property type="entry name" value="CYTC"/>
    <property type="match status" value="1"/>
</dbReference>
<dbReference type="InterPro" id="IPR009056">
    <property type="entry name" value="Cyt_c-like_dom"/>
</dbReference>
<dbReference type="Pfam" id="PF13442">
    <property type="entry name" value="Cytochrome_CBB3"/>
    <property type="match status" value="1"/>
</dbReference>
<evidence type="ECO:0000313" key="13">
    <source>
        <dbReference type="EMBL" id="SDN45933.1"/>
    </source>
</evidence>
<dbReference type="GO" id="GO:0020037">
    <property type="term" value="F:heme binding"/>
    <property type="evidence" value="ECO:0007669"/>
    <property type="project" value="InterPro"/>
</dbReference>
<sequence>MRPSKLLVWLLPLVGIFSLGALADTAVDPSQALHLLSYLAADYPATVSDGQITNPTEYKEQLEFAESLQALILTLPANPGRADLEKDSASLRQAIEQRRPGRTVAQQARHLEARVADLYQVVQTPAITPDPSRGAPLFAQQCAICHGDAGKGDGPAGIGLEPPPANLTDRARLDQLSLYDLRNVIGLGVSGTDMPAFADQLDERQRWDLAAYVAGLSAAEAKADPAHAYPLAALSAQTPAEVAEHDGEAAAQSFRALRAHPPLEHRGPGQLIDYTAATLDKSFAVYRSGDHDQAYDLSVAAYLEGFELVESSLDNVDADLRKTTEKQLMAYRQALRDGLPEAQVAQQLELAKGKLHEAGEALSGDSLSTSISFVSALLILLREGVEAILVLAAILAFLRKTGQQQAVRGVHVGWGLAFVAGFATWALAAYVIDIGGAQRELMEGFTSLFACVMVLWLGVWMHDRRHAAAWQDYIRSSLVGGGGRFGFAVLAFFSVYRELFEVILFYETLWLQAGPAGHGAVIAGAAGAVVLLIGLAWVILRGSVKLPLGLFFSINAALLCALSVVFAGHGVVALQEAGVIGTRPVPFFDFDWLGIKADAYSLSAQALALLAIVVLYGRSRIAERRRAAANAS</sequence>
<evidence type="ECO:0000313" key="14">
    <source>
        <dbReference type="Proteomes" id="UP000242957"/>
    </source>
</evidence>
<feature type="transmembrane region" description="Helical" evidence="10">
    <location>
        <begin position="473"/>
        <end position="496"/>
    </location>
</feature>
<dbReference type="AlphaFoldDB" id="A0A1H0BKJ6"/>
<dbReference type="InterPro" id="IPR004923">
    <property type="entry name" value="FTR1/Fip1/EfeU"/>
</dbReference>
<dbReference type="PANTHER" id="PTHR31632:SF2">
    <property type="entry name" value="PLASMA MEMBRANE IRON PERMEASE"/>
    <property type="match status" value="1"/>
</dbReference>
<keyword evidence="11" id="KW-0732">Signal</keyword>
<keyword evidence="7 9" id="KW-0408">Iron</keyword>
<evidence type="ECO:0000256" key="8">
    <source>
        <dbReference type="ARBA" id="ARBA00023136"/>
    </source>
</evidence>
<keyword evidence="6 10" id="KW-1133">Transmembrane helix</keyword>
<evidence type="ECO:0000256" key="7">
    <source>
        <dbReference type="ARBA" id="ARBA00023004"/>
    </source>
</evidence>
<keyword evidence="8 10" id="KW-0472">Membrane</keyword>
<evidence type="ECO:0000256" key="3">
    <source>
        <dbReference type="ARBA" id="ARBA00022617"/>
    </source>
</evidence>
<name>A0A1H0BKJ6_9PSED</name>
<dbReference type="STRING" id="198616.SAMN05216193_10396"/>
<dbReference type="OrthoDB" id="8215804at2"/>
<feature type="signal peptide" evidence="11">
    <location>
        <begin position="1"/>
        <end position="23"/>
    </location>
</feature>
<dbReference type="EMBL" id="FNIJ01000003">
    <property type="protein sequence ID" value="SDN45933.1"/>
    <property type="molecule type" value="Genomic_DNA"/>
</dbReference>
<dbReference type="InterPro" id="IPR036909">
    <property type="entry name" value="Cyt_c-like_dom_sf"/>
</dbReference>
<feature type="transmembrane region" description="Helical" evidence="10">
    <location>
        <begin position="599"/>
        <end position="617"/>
    </location>
</feature>
<feature type="transmembrane region" description="Helical" evidence="10">
    <location>
        <begin position="373"/>
        <end position="398"/>
    </location>
</feature>
<evidence type="ECO:0000256" key="6">
    <source>
        <dbReference type="ARBA" id="ARBA00022989"/>
    </source>
</evidence>
<reference evidence="14" key="1">
    <citation type="submission" date="2016-10" db="EMBL/GenBank/DDBJ databases">
        <authorList>
            <person name="Varghese N."/>
            <person name="Submissions S."/>
        </authorList>
    </citation>
    <scope>NUCLEOTIDE SEQUENCE [LARGE SCALE GENOMIC DNA]</scope>
    <source>
        <strain evidence="14">JCM 21621</strain>
    </source>
</reference>
<feature type="transmembrane region" description="Helical" evidence="10">
    <location>
        <begin position="444"/>
        <end position="461"/>
    </location>
</feature>
<keyword evidence="3 9" id="KW-0349">Heme</keyword>
<accession>A0A1H0BKJ6</accession>
<comment type="similarity">
    <text evidence="2">Belongs to the oxidase-dependent Fe transporter (OFeT) (TC 9.A.10.1) family.</text>
</comment>
<evidence type="ECO:0000256" key="11">
    <source>
        <dbReference type="SAM" id="SignalP"/>
    </source>
</evidence>
<keyword evidence="14" id="KW-1185">Reference proteome</keyword>
<dbReference type="GO" id="GO:0015093">
    <property type="term" value="F:ferrous iron transmembrane transporter activity"/>
    <property type="evidence" value="ECO:0007669"/>
    <property type="project" value="TreeGrafter"/>
</dbReference>
<comment type="subcellular location">
    <subcellularLocation>
        <location evidence="1">Membrane</location>
        <topology evidence="1">Multi-pass membrane protein</topology>
    </subcellularLocation>
</comment>
<dbReference type="GO" id="GO:0046872">
    <property type="term" value="F:metal ion binding"/>
    <property type="evidence" value="ECO:0007669"/>
    <property type="project" value="UniProtKB-KW"/>
</dbReference>
<evidence type="ECO:0000256" key="10">
    <source>
        <dbReference type="SAM" id="Phobius"/>
    </source>
</evidence>
<evidence type="ECO:0000256" key="5">
    <source>
        <dbReference type="ARBA" id="ARBA00022723"/>
    </source>
</evidence>
<dbReference type="RefSeq" id="WP_084313842.1">
    <property type="nucleotide sequence ID" value="NZ_FNIJ01000003.1"/>
</dbReference>
<feature type="chain" id="PRO_5017340533" evidence="11">
    <location>
        <begin position="24"/>
        <end position="632"/>
    </location>
</feature>
<protein>
    <submittedName>
        <fullName evidence="13">High-affinity iron transporter</fullName>
    </submittedName>
</protein>
<evidence type="ECO:0000256" key="1">
    <source>
        <dbReference type="ARBA" id="ARBA00004141"/>
    </source>
</evidence>
<organism evidence="13 14">
    <name type="scientific">Pseudomonas jinjuensis</name>
    <dbReference type="NCBI Taxonomy" id="198616"/>
    <lineage>
        <taxon>Bacteria</taxon>
        <taxon>Pseudomonadati</taxon>
        <taxon>Pseudomonadota</taxon>
        <taxon>Gammaproteobacteria</taxon>
        <taxon>Pseudomonadales</taxon>
        <taxon>Pseudomonadaceae</taxon>
        <taxon>Pseudomonas</taxon>
    </lineage>
</organism>
<evidence type="ECO:0000256" key="2">
    <source>
        <dbReference type="ARBA" id="ARBA00008333"/>
    </source>
</evidence>
<dbReference type="Proteomes" id="UP000242957">
    <property type="component" value="Unassembled WGS sequence"/>
</dbReference>
<feature type="domain" description="Cytochrome c" evidence="12">
    <location>
        <begin position="129"/>
        <end position="217"/>
    </location>
</feature>
<proteinExistence type="inferred from homology"/>
<keyword evidence="5 9" id="KW-0479">Metal-binding</keyword>
<feature type="transmembrane region" description="Helical" evidence="10">
    <location>
        <begin position="516"/>
        <end position="540"/>
    </location>
</feature>
<dbReference type="SUPFAM" id="SSF46626">
    <property type="entry name" value="Cytochrome c"/>
    <property type="match status" value="1"/>
</dbReference>
<evidence type="ECO:0000256" key="9">
    <source>
        <dbReference type="PROSITE-ProRule" id="PRU00433"/>
    </source>
</evidence>
<dbReference type="GO" id="GO:0033573">
    <property type="term" value="C:high-affinity iron permease complex"/>
    <property type="evidence" value="ECO:0007669"/>
    <property type="project" value="InterPro"/>
</dbReference>
<feature type="transmembrane region" description="Helical" evidence="10">
    <location>
        <begin position="552"/>
        <end position="574"/>
    </location>
</feature>
<dbReference type="Gene3D" id="1.10.760.10">
    <property type="entry name" value="Cytochrome c-like domain"/>
    <property type="match status" value="1"/>
</dbReference>
<keyword evidence="4 10" id="KW-0812">Transmembrane</keyword>
<evidence type="ECO:0000256" key="4">
    <source>
        <dbReference type="ARBA" id="ARBA00022692"/>
    </source>
</evidence>
<dbReference type="PANTHER" id="PTHR31632">
    <property type="entry name" value="IRON TRANSPORTER FTH1"/>
    <property type="match status" value="1"/>
</dbReference>
<dbReference type="GO" id="GO:0009055">
    <property type="term" value="F:electron transfer activity"/>
    <property type="evidence" value="ECO:0007669"/>
    <property type="project" value="InterPro"/>
</dbReference>
<evidence type="ECO:0000259" key="12">
    <source>
        <dbReference type="PROSITE" id="PS51007"/>
    </source>
</evidence>
<dbReference type="Pfam" id="PF03239">
    <property type="entry name" value="FTR1"/>
    <property type="match status" value="1"/>
</dbReference>